<feature type="region of interest" description="Disordered" evidence="1">
    <location>
        <begin position="276"/>
        <end position="333"/>
    </location>
</feature>
<gene>
    <name evidence="3" type="ORF">HannXRQ_Chr12g0379871</name>
</gene>
<dbReference type="Pfam" id="PF04195">
    <property type="entry name" value="Transposase_28"/>
    <property type="match status" value="1"/>
</dbReference>
<dbReference type="PANTHER" id="PTHR31099">
    <property type="entry name" value="OS06G0165300 PROTEIN"/>
    <property type="match status" value="1"/>
</dbReference>
<feature type="compositionally biased region" description="Basic and acidic residues" evidence="1">
    <location>
        <begin position="471"/>
        <end position="480"/>
    </location>
</feature>
<organism evidence="3 4">
    <name type="scientific">Helianthus annuus</name>
    <name type="common">Common sunflower</name>
    <dbReference type="NCBI Taxonomy" id="4232"/>
    <lineage>
        <taxon>Eukaryota</taxon>
        <taxon>Viridiplantae</taxon>
        <taxon>Streptophyta</taxon>
        <taxon>Embryophyta</taxon>
        <taxon>Tracheophyta</taxon>
        <taxon>Spermatophyta</taxon>
        <taxon>Magnoliopsida</taxon>
        <taxon>eudicotyledons</taxon>
        <taxon>Gunneridae</taxon>
        <taxon>Pentapetalae</taxon>
        <taxon>asterids</taxon>
        <taxon>campanulids</taxon>
        <taxon>Asterales</taxon>
        <taxon>Asteraceae</taxon>
        <taxon>Asteroideae</taxon>
        <taxon>Heliantheae alliance</taxon>
        <taxon>Heliantheae</taxon>
        <taxon>Helianthus</taxon>
    </lineage>
</organism>
<sequence length="952" mass="106682">MSTGENQEGLAEEMSTELPPLKWSRGSFDGLMRNLKFPESWGALYPEEGQTAADAPSGYITLFWDFLCDGNFRLPATTFLLDILTFYNIHLSQLHPIGMVRVRHFEFVCRTMNIEPTVPRFRVFHQMHCTQGFTLLFRGLLQRRFCSILRNPSMIGNRIFSLLRPVIPVRMVLRGKEDVPIETLRTPSDETWYQDLKEVPNIALPKKALVGAGMSLNWKMDRDDKPVYTEGGHVVSLYVVAYKREGGRMGTIKKNPDEEFWYDRIARNFSLPRDADLSDPPAAGAGELSNLGVGPERKRRATASNVAPKKGDAGKTQSFKVKNVEKKGMRHSSDKCDYVVVSDTLEGLTPAVTIRRPKPEPKDSADIPPSNPDDPIDLESSPEHLVQRGASKRRQTDTNAEDQPPKKIQRKKITRRGNLDAFVTESVPVIPVASAPTNVQAVVHEELPPTPPHASATVQSNAAEGADDDAEKPVEIERSADAGLGKTDDTDNPSAPEVVTQDQGRGSTEKIPSPAPSDTTPGHFEKTTVEEQDSSAGVSKQSPIRPEETLGDYYYRSYSEKDAADPHASVWNLKKGDNFADWHVCQDWLQGIIPPGEVKFQESRSCDQAYQSYVAETASHVSTTHRIVREWYNMHKEQKSFAAAQKKFSNDERRLAQLMAKLKDDQAKFEAERKTEEWSVAGWKRKAEAEAALLSEERKNWRKICEKDNAEKANLRIIINNLKADVEKLKNQDAEVERLKKEKADLEALLAEARAHRERSEQREVQALSTLAIRDKELEELTALVSDQEQLKKDLELARSEHGESSRRLTATEEKLENSETARVSAESELEPLRNDMTWLKDRGIACVAESVLNSKELDKTVADLVVAARRDGYAQGYAKCSHHVTSALKVTWDDSKSATFGVDTAAALASMKAEFNNLQLPVMELIDVALQSDDPVAQLKEIFPDEEENLE</sequence>
<feature type="domain" description="Transposase (putative) gypsy type" evidence="2">
    <location>
        <begin position="70"/>
        <end position="126"/>
    </location>
</feature>
<dbReference type="EMBL" id="CM007901">
    <property type="protein sequence ID" value="OTG05999.1"/>
    <property type="molecule type" value="Genomic_DNA"/>
</dbReference>
<evidence type="ECO:0000259" key="2">
    <source>
        <dbReference type="Pfam" id="PF04195"/>
    </source>
</evidence>
<evidence type="ECO:0000313" key="3">
    <source>
        <dbReference type="EMBL" id="OTG05999.1"/>
    </source>
</evidence>
<proteinExistence type="predicted"/>
<dbReference type="PANTHER" id="PTHR31099:SF49">
    <property type="entry name" value="MYOSIN HEAVY CHAIN-LIKE PROTEIN"/>
    <property type="match status" value="1"/>
</dbReference>
<feature type="compositionally biased region" description="Basic and acidic residues" evidence="1">
    <location>
        <begin position="798"/>
        <end position="820"/>
    </location>
</feature>
<dbReference type="InterPro" id="IPR007321">
    <property type="entry name" value="Transposase_28"/>
</dbReference>
<dbReference type="InParanoid" id="A0A251T5B9"/>
<feature type="region of interest" description="Disordered" evidence="1">
    <location>
        <begin position="351"/>
        <end position="415"/>
    </location>
</feature>
<protein>
    <submittedName>
        <fullName evidence="3">Putative transposase (Putative), gypsy type</fullName>
    </submittedName>
</protein>
<reference evidence="4" key="1">
    <citation type="journal article" date="2017" name="Nature">
        <title>The sunflower genome provides insights into oil metabolism, flowering and Asterid evolution.</title>
        <authorList>
            <person name="Badouin H."/>
            <person name="Gouzy J."/>
            <person name="Grassa C.J."/>
            <person name="Murat F."/>
            <person name="Staton S.E."/>
            <person name="Cottret L."/>
            <person name="Lelandais-Briere C."/>
            <person name="Owens G.L."/>
            <person name="Carrere S."/>
            <person name="Mayjonade B."/>
            <person name="Legrand L."/>
            <person name="Gill N."/>
            <person name="Kane N.C."/>
            <person name="Bowers J.E."/>
            <person name="Hubner S."/>
            <person name="Bellec A."/>
            <person name="Berard A."/>
            <person name="Berges H."/>
            <person name="Blanchet N."/>
            <person name="Boniface M.C."/>
            <person name="Brunel D."/>
            <person name="Catrice O."/>
            <person name="Chaidir N."/>
            <person name="Claudel C."/>
            <person name="Donnadieu C."/>
            <person name="Faraut T."/>
            <person name="Fievet G."/>
            <person name="Helmstetter N."/>
            <person name="King M."/>
            <person name="Knapp S.J."/>
            <person name="Lai Z."/>
            <person name="Le Paslier M.C."/>
            <person name="Lippi Y."/>
            <person name="Lorenzon L."/>
            <person name="Mandel J.R."/>
            <person name="Marage G."/>
            <person name="Marchand G."/>
            <person name="Marquand E."/>
            <person name="Bret-Mestries E."/>
            <person name="Morien E."/>
            <person name="Nambeesan S."/>
            <person name="Nguyen T."/>
            <person name="Pegot-Espagnet P."/>
            <person name="Pouilly N."/>
            <person name="Raftis F."/>
            <person name="Sallet E."/>
            <person name="Schiex T."/>
            <person name="Thomas J."/>
            <person name="Vandecasteele C."/>
            <person name="Vares D."/>
            <person name="Vear F."/>
            <person name="Vautrin S."/>
            <person name="Crespi M."/>
            <person name="Mangin B."/>
            <person name="Burke J.M."/>
            <person name="Salse J."/>
            <person name="Munos S."/>
            <person name="Vincourt P."/>
            <person name="Rieseberg L.H."/>
            <person name="Langlade N.B."/>
        </authorList>
    </citation>
    <scope>NUCLEOTIDE SEQUENCE [LARGE SCALE GENOMIC DNA]</scope>
    <source>
        <strain evidence="4">cv. SF193</strain>
    </source>
</reference>
<feature type="compositionally biased region" description="Basic and acidic residues" evidence="1">
    <location>
        <begin position="322"/>
        <end position="333"/>
    </location>
</feature>
<feature type="region of interest" description="Disordered" evidence="1">
    <location>
        <begin position="447"/>
        <end position="545"/>
    </location>
</feature>
<dbReference type="Proteomes" id="UP000215914">
    <property type="component" value="Chromosome 12"/>
</dbReference>
<evidence type="ECO:0000256" key="1">
    <source>
        <dbReference type="SAM" id="MobiDB-lite"/>
    </source>
</evidence>
<evidence type="ECO:0000313" key="4">
    <source>
        <dbReference type="Proteomes" id="UP000215914"/>
    </source>
</evidence>
<accession>A0A251T5B9</accession>
<name>A0A251T5B9_HELAN</name>
<feature type="region of interest" description="Disordered" evidence="1">
    <location>
        <begin position="798"/>
        <end position="828"/>
    </location>
</feature>
<dbReference type="AlphaFoldDB" id="A0A251T5B9"/>
<keyword evidence="4" id="KW-1185">Reference proteome</keyword>